<accession>A0A9Q6WQ24</accession>
<dbReference type="Gene3D" id="3.30.420.10">
    <property type="entry name" value="Ribonuclease H-like superfamily/Ribonuclease H"/>
    <property type="match status" value="1"/>
</dbReference>
<proteinExistence type="predicted"/>
<dbReference type="AlphaFoldDB" id="A0A9Q6WQ24"/>
<gene>
    <name evidence="3" type="ORF">A9O66_28035</name>
</gene>
<feature type="compositionally biased region" description="Basic residues" evidence="1">
    <location>
        <begin position="298"/>
        <end position="308"/>
    </location>
</feature>
<sequence>MSGAPLRVSLCGFLSTGKRAATSKCVSAAGRELRVAAAGGSFRDRTMADRARSFRAVARNDLFEEAATGKLYRVVDTAGGEVDTVLCDVRSSRTETICLPTWELCRRAAPGYAGADRFVEVERKDDPYDAFRKIQCDTDGHVLQSDENWRHIASLVGDPEFRKTLFYGPQRKAILERHATEAQISLTTIRRLHRWYLQRGMSPAAVSSTLFRCGRKVQLASFRGENAPECRERKYAKRPGRKPLHPHQDACPSALLRCLFEQYIDLYLTCREGPWQVDIPPELMEEIQRSKQDVKLYGVRKRSRKTGGRARPADARRKRSRSVGNVGNRKRITMEMCVDHLNYVCRCTRQVQDATGQIVDLELAPFGEVTVRQFQHHYLTNVPLAARIRRRVGERQYALSYRPKRGHALQHSMGPGTQYLIDATVADVYVVSRLKRTVVVGRPTIYLCMDLYSRLIVGVHVTLEPPSFEGVALVLESIVTPKDELCARYGITITRDQWPCEGLPGNGFLADHGSDYMKAAAWRAVNYQLRVPISNARARDPTMRGLSERRFGSVPSQFQRAAFGVVEKDIATRCAPRYVWDAVHTVTEITKKMIRAILRHNDTPITHGSAIPDSVFDGDADTPINRWNWGIANLGGSLVSRSVDEVRLATWPNDVARPTDKGLLWNGAYYTSPYIESTLIHVWHKHGKDKVPIQYHPDSMSTLLLKGDDYLEYAVQYGTNAMSPDDASLKEWNQYRWRARRNNAEKRRATQPQRIMDQLNNAEEGRKAWRERRKALGEAGRRHPKTTDMRDARAAEVALERESRGMGVLVAKSGAARPQEHHQDLPNFKPRKPVTKPDDARALMRRRTLEKL</sequence>
<evidence type="ECO:0000256" key="1">
    <source>
        <dbReference type="SAM" id="MobiDB-lite"/>
    </source>
</evidence>
<evidence type="ECO:0000259" key="2">
    <source>
        <dbReference type="PROSITE" id="PS50994"/>
    </source>
</evidence>
<dbReference type="InterPro" id="IPR012337">
    <property type="entry name" value="RNaseH-like_sf"/>
</dbReference>
<protein>
    <recommendedName>
        <fullName evidence="2">Integrase catalytic domain-containing protein</fullName>
    </recommendedName>
</protein>
<dbReference type="PROSITE" id="PS50994">
    <property type="entry name" value="INTEGRASE"/>
    <property type="match status" value="1"/>
</dbReference>
<evidence type="ECO:0000313" key="4">
    <source>
        <dbReference type="Proteomes" id="UP000509548"/>
    </source>
</evidence>
<dbReference type="InterPro" id="IPR001584">
    <property type="entry name" value="Integrase_cat-core"/>
</dbReference>
<dbReference type="GO" id="GO:0015074">
    <property type="term" value="P:DNA integration"/>
    <property type="evidence" value="ECO:0007669"/>
    <property type="project" value="InterPro"/>
</dbReference>
<name>A0A9Q6WQ24_9BURK</name>
<dbReference type="EMBL" id="CP015959">
    <property type="protein sequence ID" value="QLB66121.1"/>
    <property type="molecule type" value="Genomic_DNA"/>
</dbReference>
<feature type="domain" description="Integrase catalytic" evidence="2">
    <location>
        <begin position="411"/>
        <end position="620"/>
    </location>
</feature>
<dbReference type="InterPro" id="IPR036397">
    <property type="entry name" value="RNaseH_sf"/>
</dbReference>
<dbReference type="Proteomes" id="UP000509548">
    <property type="component" value="Chromosome 2"/>
</dbReference>
<feature type="region of interest" description="Disordered" evidence="1">
    <location>
        <begin position="814"/>
        <end position="841"/>
    </location>
</feature>
<dbReference type="SUPFAM" id="SSF53098">
    <property type="entry name" value="Ribonuclease H-like"/>
    <property type="match status" value="1"/>
</dbReference>
<feature type="region of interest" description="Disordered" evidence="1">
    <location>
        <begin position="298"/>
        <end position="324"/>
    </location>
</feature>
<reference evidence="3 4" key="1">
    <citation type="journal article" date="2014" name="Genome Announc.">
        <title>Draft Genome Sequence of the Haloacid-Degrading Burkholderia caribensis Strain MBA4.</title>
        <authorList>
            <person name="Pan Y."/>
            <person name="Kong K.F."/>
            <person name="Tsang J.S."/>
        </authorList>
    </citation>
    <scope>NUCLEOTIDE SEQUENCE [LARGE SCALE GENOMIC DNA]</scope>
    <source>
        <strain evidence="3 4">852011</strain>
    </source>
</reference>
<organism evidence="3 4">
    <name type="scientific">Paraburkholderia caribensis</name>
    <dbReference type="NCBI Taxonomy" id="75105"/>
    <lineage>
        <taxon>Bacteria</taxon>
        <taxon>Pseudomonadati</taxon>
        <taxon>Pseudomonadota</taxon>
        <taxon>Betaproteobacteria</taxon>
        <taxon>Burkholderiales</taxon>
        <taxon>Burkholderiaceae</taxon>
        <taxon>Paraburkholderia</taxon>
    </lineage>
</organism>
<dbReference type="GO" id="GO:0003676">
    <property type="term" value="F:nucleic acid binding"/>
    <property type="evidence" value="ECO:0007669"/>
    <property type="project" value="InterPro"/>
</dbReference>
<evidence type="ECO:0000313" key="3">
    <source>
        <dbReference type="EMBL" id="QLB66121.1"/>
    </source>
</evidence>